<protein>
    <submittedName>
        <fullName evidence="1">Uncharacterized protein</fullName>
    </submittedName>
</protein>
<dbReference type="EMBL" id="GBXM01028735">
    <property type="protein sequence ID" value="JAH79842.1"/>
    <property type="molecule type" value="Transcribed_RNA"/>
</dbReference>
<reference evidence="1" key="1">
    <citation type="submission" date="2014-11" db="EMBL/GenBank/DDBJ databases">
        <authorList>
            <person name="Amaro Gonzalez C."/>
        </authorList>
    </citation>
    <scope>NUCLEOTIDE SEQUENCE</scope>
</reference>
<name>A0A0E9VP57_ANGAN</name>
<dbReference type="AlphaFoldDB" id="A0A0E9VP57"/>
<reference evidence="1" key="2">
    <citation type="journal article" date="2015" name="Fish Shellfish Immunol.">
        <title>Early steps in the European eel (Anguilla anguilla)-Vibrio vulnificus interaction in the gills: Role of the RtxA13 toxin.</title>
        <authorList>
            <person name="Callol A."/>
            <person name="Pajuelo D."/>
            <person name="Ebbesson L."/>
            <person name="Teles M."/>
            <person name="MacKenzie S."/>
            <person name="Amaro C."/>
        </authorList>
    </citation>
    <scope>NUCLEOTIDE SEQUENCE</scope>
</reference>
<proteinExistence type="predicted"/>
<evidence type="ECO:0000313" key="1">
    <source>
        <dbReference type="EMBL" id="JAH79842.1"/>
    </source>
</evidence>
<accession>A0A0E9VP57</accession>
<sequence length="36" mass="3804">MLSLCNVTNPSPHAVFMNVIIISTLRSCSSSPSSPI</sequence>
<organism evidence="1">
    <name type="scientific">Anguilla anguilla</name>
    <name type="common">European freshwater eel</name>
    <name type="synonym">Muraena anguilla</name>
    <dbReference type="NCBI Taxonomy" id="7936"/>
    <lineage>
        <taxon>Eukaryota</taxon>
        <taxon>Metazoa</taxon>
        <taxon>Chordata</taxon>
        <taxon>Craniata</taxon>
        <taxon>Vertebrata</taxon>
        <taxon>Euteleostomi</taxon>
        <taxon>Actinopterygii</taxon>
        <taxon>Neopterygii</taxon>
        <taxon>Teleostei</taxon>
        <taxon>Anguilliformes</taxon>
        <taxon>Anguillidae</taxon>
        <taxon>Anguilla</taxon>
    </lineage>
</organism>